<protein>
    <submittedName>
        <fullName evidence="2">Uncharacterized protein</fullName>
    </submittedName>
</protein>
<gene>
    <name evidence="2" type="ORF">LAX5112_04257</name>
</gene>
<proteinExistence type="predicted"/>
<dbReference type="AlphaFoldDB" id="A0A0M7AK38"/>
<reference evidence="3" key="1">
    <citation type="submission" date="2015-07" db="EMBL/GenBank/DDBJ databases">
        <authorList>
            <person name="Rodrigo-Torres Lidia"/>
            <person name="Arahal R.David."/>
        </authorList>
    </citation>
    <scope>NUCLEOTIDE SEQUENCE [LARGE SCALE GENOMIC DNA]</scope>
    <source>
        <strain evidence="3">CECT 5112</strain>
    </source>
</reference>
<sequence>MTPSLTGSCLSAFANGERSKRRNETGQDFFHFGHANKR</sequence>
<dbReference type="Proteomes" id="UP000053235">
    <property type="component" value="Unassembled WGS sequence"/>
</dbReference>
<keyword evidence="3" id="KW-1185">Reference proteome</keyword>
<evidence type="ECO:0000256" key="1">
    <source>
        <dbReference type="SAM" id="MobiDB-lite"/>
    </source>
</evidence>
<evidence type="ECO:0000313" key="2">
    <source>
        <dbReference type="EMBL" id="CTQ75488.1"/>
    </source>
</evidence>
<accession>A0A0M7AK38</accession>
<name>A0A0M7AK38_9HYPH</name>
<feature type="region of interest" description="Disordered" evidence="1">
    <location>
        <begin position="15"/>
        <end position="38"/>
    </location>
</feature>
<organism evidence="2 3">
    <name type="scientific">Roseibium alexandrii</name>
    <dbReference type="NCBI Taxonomy" id="388408"/>
    <lineage>
        <taxon>Bacteria</taxon>
        <taxon>Pseudomonadati</taxon>
        <taxon>Pseudomonadota</taxon>
        <taxon>Alphaproteobacteria</taxon>
        <taxon>Hyphomicrobiales</taxon>
        <taxon>Stappiaceae</taxon>
        <taxon>Roseibium</taxon>
    </lineage>
</organism>
<dbReference type="STRING" id="388408.LAX5112_04257"/>
<dbReference type="EMBL" id="CXWD01000021">
    <property type="protein sequence ID" value="CTQ75488.1"/>
    <property type="molecule type" value="Genomic_DNA"/>
</dbReference>
<evidence type="ECO:0000313" key="3">
    <source>
        <dbReference type="Proteomes" id="UP000053235"/>
    </source>
</evidence>